<dbReference type="AlphaFoldDB" id="A0AAW0HPW2"/>
<dbReference type="Proteomes" id="UP001488838">
    <property type="component" value="Unassembled WGS sequence"/>
</dbReference>
<gene>
    <name evidence="1" type="ORF">U0070_001758</name>
</gene>
<sequence length="99" mass="11793">MCDTYRVSQDDYLYRRLPWGIQTHQWSQDRLVLPFHQGFYVRQLEKHKKASVVRASPARPALHLHPQDISKEVHRLEAVPHFEYEMQSSTSGHDSHRED</sequence>
<accession>A0AAW0HPW2</accession>
<organism evidence="1 2">
    <name type="scientific">Myodes glareolus</name>
    <name type="common">Bank vole</name>
    <name type="synonym">Clethrionomys glareolus</name>
    <dbReference type="NCBI Taxonomy" id="447135"/>
    <lineage>
        <taxon>Eukaryota</taxon>
        <taxon>Metazoa</taxon>
        <taxon>Chordata</taxon>
        <taxon>Craniata</taxon>
        <taxon>Vertebrata</taxon>
        <taxon>Euteleostomi</taxon>
        <taxon>Mammalia</taxon>
        <taxon>Eutheria</taxon>
        <taxon>Euarchontoglires</taxon>
        <taxon>Glires</taxon>
        <taxon>Rodentia</taxon>
        <taxon>Myomorpha</taxon>
        <taxon>Muroidea</taxon>
        <taxon>Cricetidae</taxon>
        <taxon>Arvicolinae</taxon>
        <taxon>Myodes</taxon>
    </lineage>
</organism>
<dbReference type="EMBL" id="JBBHLL010000401">
    <property type="protein sequence ID" value="KAK7803796.1"/>
    <property type="molecule type" value="Genomic_DNA"/>
</dbReference>
<proteinExistence type="predicted"/>
<name>A0AAW0HPW2_MYOGA</name>
<evidence type="ECO:0000313" key="1">
    <source>
        <dbReference type="EMBL" id="KAK7803796.1"/>
    </source>
</evidence>
<protein>
    <submittedName>
        <fullName evidence="1">Uncharacterized protein</fullName>
    </submittedName>
</protein>
<keyword evidence="2" id="KW-1185">Reference proteome</keyword>
<evidence type="ECO:0000313" key="2">
    <source>
        <dbReference type="Proteomes" id="UP001488838"/>
    </source>
</evidence>
<reference evidence="1 2" key="1">
    <citation type="journal article" date="2023" name="bioRxiv">
        <title>Conserved and derived expression patterns and positive selection on dental genes reveal complex evolutionary context of ever-growing rodent molars.</title>
        <authorList>
            <person name="Calamari Z.T."/>
            <person name="Song A."/>
            <person name="Cohen E."/>
            <person name="Akter M."/>
            <person name="Roy R.D."/>
            <person name="Hallikas O."/>
            <person name="Christensen M.M."/>
            <person name="Li P."/>
            <person name="Marangoni P."/>
            <person name="Jernvall J."/>
            <person name="Klein O.D."/>
        </authorList>
    </citation>
    <scope>NUCLEOTIDE SEQUENCE [LARGE SCALE GENOMIC DNA]</scope>
    <source>
        <strain evidence="1">V071</strain>
    </source>
</reference>
<comment type="caution">
    <text evidence="1">The sequence shown here is derived from an EMBL/GenBank/DDBJ whole genome shotgun (WGS) entry which is preliminary data.</text>
</comment>